<keyword evidence="4" id="KW-1185">Reference proteome</keyword>
<dbReference type="Gene3D" id="1.10.4080.10">
    <property type="entry name" value="ADP-ribosylation/Crystallin J1"/>
    <property type="match status" value="1"/>
</dbReference>
<feature type="binding site" evidence="2">
    <location>
        <position position="530"/>
    </location>
    <ligand>
        <name>Mg(2+)</name>
        <dbReference type="ChEBI" id="CHEBI:18420"/>
        <label>1</label>
    </ligand>
</feature>
<feature type="binding site" evidence="2">
    <location>
        <position position="335"/>
    </location>
    <ligand>
        <name>Mg(2+)</name>
        <dbReference type="ChEBI" id="CHEBI:18420"/>
        <label>1</label>
    </ligand>
</feature>
<keyword evidence="1" id="KW-0479">Metal-binding</keyword>
<dbReference type="Gene3D" id="3.30.540.10">
    <property type="entry name" value="Fructose-1,6-Bisphosphatase, subunit A, domain 1"/>
    <property type="match status" value="1"/>
</dbReference>
<feature type="binding site" evidence="1">
    <location>
        <position position="85"/>
    </location>
    <ligand>
        <name>Mg(2+)</name>
        <dbReference type="ChEBI" id="CHEBI:18420"/>
        <label>1</label>
        <note>catalytic</note>
    </ligand>
</feature>
<name>A0A0P1I9A5_9RHOB</name>
<feature type="binding site" evidence="2">
    <location>
        <position position="337"/>
    </location>
    <ligand>
        <name>Mg(2+)</name>
        <dbReference type="ChEBI" id="CHEBI:18420"/>
        <label>1</label>
    </ligand>
</feature>
<dbReference type="CDD" id="cd01637">
    <property type="entry name" value="IMPase_like"/>
    <property type="match status" value="1"/>
</dbReference>
<feature type="binding site" evidence="2">
    <location>
        <position position="529"/>
    </location>
    <ligand>
        <name>Mg(2+)</name>
        <dbReference type="ChEBI" id="CHEBI:18420"/>
        <label>1</label>
    </ligand>
</feature>
<feature type="binding site" evidence="1">
    <location>
        <position position="69"/>
    </location>
    <ligand>
        <name>Mg(2+)</name>
        <dbReference type="ChEBI" id="CHEBI:18420"/>
        <label>1</label>
        <note>catalytic</note>
    </ligand>
</feature>
<keyword evidence="3" id="KW-0378">Hydrolase</keyword>
<evidence type="ECO:0000256" key="1">
    <source>
        <dbReference type="PIRSR" id="PIRSR600760-2"/>
    </source>
</evidence>
<dbReference type="Pfam" id="PF03747">
    <property type="entry name" value="ADP_ribosyl_GH"/>
    <property type="match status" value="1"/>
</dbReference>
<protein>
    <submittedName>
        <fullName evidence="3">ADP-ribosyl-[dinitrogen reductase] glycohydrolase</fullName>
        <ecNumber evidence="3">3.2.2.24</ecNumber>
    </submittedName>
</protein>
<feature type="binding site" evidence="2">
    <location>
        <position position="336"/>
    </location>
    <ligand>
        <name>Mg(2+)</name>
        <dbReference type="ChEBI" id="CHEBI:18420"/>
        <label>1</label>
    </ligand>
</feature>
<dbReference type="InterPro" id="IPR005502">
    <property type="entry name" value="Ribosyl_crysJ1"/>
</dbReference>
<dbReference type="GeneID" id="83879374"/>
<dbReference type="SUPFAM" id="SSF56655">
    <property type="entry name" value="Carbohydrate phosphatase"/>
    <property type="match status" value="1"/>
</dbReference>
<dbReference type="Proteomes" id="UP000051870">
    <property type="component" value="Unassembled WGS sequence"/>
</dbReference>
<dbReference type="AlphaFoldDB" id="A0A0P1I9A5"/>
<gene>
    <name evidence="3" type="primary">draG</name>
    <name evidence="3" type="ORF">PH7735_00281</name>
</gene>
<dbReference type="RefSeq" id="WP_082645097.1">
    <property type="nucleotide sequence ID" value="NZ_CYTW01000001.1"/>
</dbReference>
<comment type="cofactor">
    <cofactor evidence="2">
        <name>Mg(2+)</name>
        <dbReference type="ChEBI" id="CHEBI:18420"/>
    </cofactor>
    <text evidence="2">Binds 2 magnesium ions per subunit.</text>
</comment>
<dbReference type="GO" id="GO:0046872">
    <property type="term" value="F:metal ion binding"/>
    <property type="evidence" value="ECO:0007669"/>
    <property type="project" value="UniProtKB-KW"/>
</dbReference>
<dbReference type="GO" id="GO:0047407">
    <property type="term" value="F:ADP-ribosyl-[dinitrogen reductase] hydrolase activity"/>
    <property type="evidence" value="ECO:0007669"/>
    <property type="project" value="UniProtKB-EC"/>
</dbReference>
<feature type="binding site" evidence="2">
    <location>
        <position position="527"/>
    </location>
    <ligand>
        <name>Mg(2+)</name>
        <dbReference type="ChEBI" id="CHEBI:18420"/>
        <label>1</label>
    </ligand>
</feature>
<keyword evidence="1" id="KW-0460">Magnesium</keyword>
<evidence type="ECO:0000256" key="2">
    <source>
        <dbReference type="PIRSR" id="PIRSR605502-1"/>
    </source>
</evidence>
<sequence length="592" mass="63186">MTESTNQDLSGLLLTTAEVVKTAGAMIRAEFHRPAGPRGTLHKAVIDNEVEAFLKAQLVSLHPASWLGEETERTEVHGPDTWVVDPHDGTADFMKGLRGSAISVALLRNDEPVLGVVFAPTAPDDKGDLICWARGEDLTRNGLTIKPTMDRKQLIVGLNADAADYAFANHVNLGGARVRALPSPAYRLALASVGEIDAAISLVNGLAPWDIAGGHALLIGAGKTLTQRNGRVVDYKSETFNGVIAGAPDIVERLKSAKIEPHPKSRRTPASPKVRIQMADTLARAQGTLLGQLAGDALGSFVEFQDAATIAHQHPEGVVELSDGGTWNLIAGQPTDDGEMALALARSLCAQECFDTEHVKQSYIDWRRSRPFDIGMTTSRAISALETGSDVSFDSQANGALMRASPIGVFAHGNPELASEIARKDAHLTHPNRVTVAANSAFAAAISIGTAGANEEEMWSAAYAYSGENSGGDVVRKRLIDARTKRPAEYQHQMGWVLTAFQNAFYCLMAGKSLRDAVVSTVAQGGDTDTNAAICGALVGARQGRDAVPLQWRNAVLTCRPIEGKGIRHPRPKAFWPDDTLELAEALLAANR</sequence>
<dbReference type="Pfam" id="PF00459">
    <property type="entry name" value="Inositol_P"/>
    <property type="match status" value="1"/>
</dbReference>
<keyword evidence="3" id="KW-0326">Glycosidase</keyword>
<dbReference type="InterPro" id="IPR036705">
    <property type="entry name" value="Ribosyl_crysJ1_sf"/>
</dbReference>
<feature type="binding site" evidence="1">
    <location>
        <position position="88"/>
    </location>
    <ligand>
        <name>Mg(2+)</name>
        <dbReference type="ChEBI" id="CHEBI:18420"/>
        <label>1</label>
        <note>catalytic</note>
    </ligand>
</feature>
<proteinExistence type="predicted"/>
<dbReference type="InterPro" id="IPR000760">
    <property type="entry name" value="Inositol_monophosphatase-like"/>
</dbReference>
<dbReference type="EMBL" id="CYTW01000001">
    <property type="protein sequence ID" value="CUJ83584.1"/>
    <property type="molecule type" value="Genomic_DNA"/>
</dbReference>
<dbReference type="SUPFAM" id="SSF101478">
    <property type="entry name" value="ADP-ribosylglycohydrolase"/>
    <property type="match status" value="1"/>
</dbReference>
<organism evidence="3 4">
    <name type="scientific">Shimia thalassica</name>
    <dbReference type="NCBI Taxonomy" id="1715693"/>
    <lineage>
        <taxon>Bacteria</taxon>
        <taxon>Pseudomonadati</taxon>
        <taxon>Pseudomonadota</taxon>
        <taxon>Alphaproteobacteria</taxon>
        <taxon>Rhodobacterales</taxon>
        <taxon>Roseobacteraceae</taxon>
    </lineage>
</organism>
<dbReference type="STRING" id="1715693.PH7735_00281"/>
<dbReference type="InterPro" id="IPR050792">
    <property type="entry name" value="ADP-ribosylglycohydrolase"/>
</dbReference>
<feature type="binding site" evidence="1">
    <location>
        <position position="210"/>
    </location>
    <ligand>
        <name>Mg(2+)</name>
        <dbReference type="ChEBI" id="CHEBI:18420"/>
        <label>1</label>
        <note>catalytic</note>
    </ligand>
</feature>
<dbReference type="PANTHER" id="PTHR16222:SF35">
    <property type="entry name" value="ADP-RIBOSYLGLYCOHYDROLASE"/>
    <property type="match status" value="1"/>
</dbReference>
<evidence type="ECO:0000313" key="3">
    <source>
        <dbReference type="EMBL" id="CUJ83584.1"/>
    </source>
</evidence>
<dbReference type="Gene3D" id="3.40.190.80">
    <property type="match status" value="1"/>
</dbReference>
<evidence type="ECO:0000313" key="4">
    <source>
        <dbReference type="Proteomes" id="UP000051870"/>
    </source>
</evidence>
<accession>A0A0P1I9A5</accession>
<dbReference type="EC" id="3.2.2.24" evidence="3"/>
<dbReference type="PRINTS" id="PR00377">
    <property type="entry name" value="IMPHPHTASES"/>
</dbReference>
<reference evidence="4" key="1">
    <citation type="submission" date="2015-09" db="EMBL/GenBank/DDBJ databases">
        <authorList>
            <person name="Rodrigo-Torres Lidia"/>
            <person name="Arahal R.David."/>
        </authorList>
    </citation>
    <scope>NUCLEOTIDE SEQUENCE [LARGE SCALE GENOMIC DNA]</scope>
    <source>
        <strain evidence="4">CECT 7735</strain>
    </source>
</reference>
<dbReference type="PANTHER" id="PTHR16222">
    <property type="entry name" value="ADP-RIBOSYLGLYCOHYDROLASE"/>
    <property type="match status" value="1"/>
</dbReference>